<accession>A0ABT6KP33</accession>
<reference evidence="1 2" key="1">
    <citation type="submission" date="2023-04" db="EMBL/GenBank/DDBJ databases">
        <title>Genome Encyclopedia of Bacteria and Archaea VI: Functional Genomics of Type Strains.</title>
        <authorList>
            <person name="Whitman W."/>
        </authorList>
    </citation>
    <scope>NUCLEOTIDE SEQUENCE [LARGE SCALE GENOMIC DNA]</scope>
    <source>
        <strain evidence="1 2">SG_E_30_P1</strain>
    </source>
</reference>
<comment type="caution">
    <text evidence="1">The sequence shown here is derived from an EMBL/GenBank/DDBJ whole genome shotgun (WGS) entry which is preliminary data.</text>
</comment>
<sequence length="303" mass="34040">MPQPLPEPLRDRPFSTGEAVQLGVTEKRLRGRDLSTPFWGVRSSMVSSVKEVAQAFAARMQDGAFFSHQTAAVLHGIPLPIGADHGPLHVSVVTERRGPTGAGVIGHHIHIGRADLTRVDGLPATTLERTVCDLSRSLDDEALLAAIDNVLWWRRPLSRRATVDSLDATLRRYRGRRGRARLVEMMAFASDRADAPPESAFRLRFARAGLPRAEPNRRVYSGSGAFIAMPDLQFRAFRMAFDYEGDHHRTDRRQWRKDLARVPRLQDAGWHHTRLSGDDLTDSRDVIARARRNLLARGWCPPR</sequence>
<name>A0ABT6KP33_9MICO</name>
<evidence type="ECO:0000313" key="2">
    <source>
        <dbReference type="Proteomes" id="UP001160142"/>
    </source>
</evidence>
<dbReference type="EMBL" id="JARXVQ010000001">
    <property type="protein sequence ID" value="MDH6181758.1"/>
    <property type="molecule type" value="Genomic_DNA"/>
</dbReference>
<keyword evidence="2" id="KW-1185">Reference proteome</keyword>
<protein>
    <recommendedName>
        <fullName evidence="3">DUF559 domain-containing protein</fullName>
    </recommendedName>
</protein>
<dbReference type="RefSeq" id="WP_322134062.1">
    <property type="nucleotide sequence ID" value="NZ_CP085036.1"/>
</dbReference>
<proteinExistence type="predicted"/>
<gene>
    <name evidence="1" type="ORF">M2152_001940</name>
</gene>
<evidence type="ECO:0008006" key="3">
    <source>
        <dbReference type="Google" id="ProtNLM"/>
    </source>
</evidence>
<dbReference type="Proteomes" id="UP001160142">
    <property type="component" value="Unassembled WGS sequence"/>
</dbReference>
<evidence type="ECO:0000313" key="1">
    <source>
        <dbReference type="EMBL" id="MDH6181758.1"/>
    </source>
</evidence>
<organism evidence="1 2">
    <name type="scientific">Antiquaquibacter oligotrophicus</name>
    <dbReference type="NCBI Taxonomy" id="2880260"/>
    <lineage>
        <taxon>Bacteria</taxon>
        <taxon>Bacillati</taxon>
        <taxon>Actinomycetota</taxon>
        <taxon>Actinomycetes</taxon>
        <taxon>Micrococcales</taxon>
        <taxon>Microbacteriaceae</taxon>
        <taxon>Antiquaquibacter</taxon>
    </lineage>
</organism>